<evidence type="ECO:0000313" key="3">
    <source>
        <dbReference type="Proteomes" id="UP000694700"/>
    </source>
</evidence>
<feature type="transmembrane region" description="Helical" evidence="1">
    <location>
        <begin position="57"/>
        <end position="75"/>
    </location>
</feature>
<name>A0A8C2A877_CYPCA</name>
<accession>A0A8C2A877</accession>
<organism evidence="2 3">
    <name type="scientific">Cyprinus carpio</name>
    <name type="common">Common carp</name>
    <dbReference type="NCBI Taxonomy" id="7962"/>
    <lineage>
        <taxon>Eukaryota</taxon>
        <taxon>Metazoa</taxon>
        <taxon>Chordata</taxon>
        <taxon>Craniata</taxon>
        <taxon>Vertebrata</taxon>
        <taxon>Euteleostomi</taxon>
        <taxon>Actinopterygii</taxon>
        <taxon>Neopterygii</taxon>
        <taxon>Teleostei</taxon>
        <taxon>Ostariophysi</taxon>
        <taxon>Cypriniformes</taxon>
        <taxon>Cyprinidae</taxon>
        <taxon>Cyprininae</taxon>
        <taxon>Cyprinus</taxon>
    </lineage>
</organism>
<reference evidence="2" key="1">
    <citation type="submission" date="2025-08" db="UniProtKB">
        <authorList>
            <consortium name="Ensembl"/>
        </authorList>
    </citation>
    <scope>IDENTIFICATION</scope>
</reference>
<dbReference type="Proteomes" id="UP000694700">
    <property type="component" value="Unplaced"/>
</dbReference>
<dbReference type="AlphaFoldDB" id="A0A8C2A877"/>
<keyword evidence="1" id="KW-1133">Transmembrane helix</keyword>
<evidence type="ECO:0000256" key="1">
    <source>
        <dbReference type="SAM" id="Phobius"/>
    </source>
</evidence>
<dbReference type="Ensembl" id="ENSCCRT00015104641.1">
    <property type="protein sequence ID" value="ENSCCRP00015101369.1"/>
    <property type="gene ID" value="ENSCCRG00015040609.1"/>
</dbReference>
<proteinExistence type="predicted"/>
<protein>
    <submittedName>
        <fullName evidence="2">Uncharacterized protein</fullName>
    </submittedName>
</protein>
<evidence type="ECO:0000313" key="2">
    <source>
        <dbReference type="Ensembl" id="ENSCCRP00015101369.1"/>
    </source>
</evidence>
<sequence length="107" mass="11765">IACVVGGSLVSLYAVTGPFVAPALRKNENALKVLKTRSGSLVDIGSGHGRILKIKNLCMYVFAFLLYFIIEGVHHNTSFYISDLWKGRIDRVLHCGRLWGTSNGKTL</sequence>
<keyword evidence="1" id="KW-0812">Transmembrane</keyword>
<keyword evidence="1" id="KW-0472">Membrane</keyword>